<evidence type="ECO:0000313" key="2">
    <source>
        <dbReference type="EMBL" id="KAK5053768.1"/>
    </source>
</evidence>
<proteinExistence type="predicted"/>
<feature type="compositionally biased region" description="Polar residues" evidence="1">
    <location>
        <begin position="105"/>
        <end position="115"/>
    </location>
</feature>
<feature type="region of interest" description="Disordered" evidence="1">
    <location>
        <begin position="78"/>
        <end position="148"/>
    </location>
</feature>
<dbReference type="AlphaFoldDB" id="A0AAV9NCH5"/>
<gene>
    <name evidence="2" type="ORF">LTR84_001729</name>
</gene>
<comment type="caution">
    <text evidence="2">The sequence shown here is derived from an EMBL/GenBank/DDBJ whole genome shotgun (WGS) entry which is preliminary data.</text>
</comment>
<keyword evidence="3" id="KW-1185">Reference proteome</keyword>
<feature type="compositionally biased region" description="Low complexity" evidence="1">
    <location>
        <begin position="78"/>
        <end position="95"/>
    </location>
</feature>
<feature type="compositionally biased region" description="Low complexity" evidence="1">
    <location>
        <begin position="117"/>
        <end position="137"/>
    </location>
</feature>
<dbReference type="GeneID" id="89969945"/>
<dbReference type="RefSeq" id="XP_064706893.1">
    <property type="nucleotide sequence ID" value="XM_064845348.1"/>
</dbReference>
<sequence length="211" mass="21111">MSGINPGLTTRNMLDAGASSATKNTDLTDGIFEDASSDIKSKEQGPVLTSGVQGGMLDAMTGSTGSLGYDAKHQTGLSNIGGSSNSSNGTGPLGSAVEDARKKTQSATDTASQYLKGSANQAAASGNNATSAIGSSARSTTDNASQTQGTLLDTVKDKIGVIFHGSGKTQEENTFAAGASGATKSTDLSDGIHEDAARGIESIKGVTTRQN</sequence>
<dbReference type="EMBL" id="JAVRRD010000011">
    <property type="protein sequence ID" value="KAK5053768.1"/>
    <property type="molecule type" value="Genomic_DNA"/>
</dbReference>
<evidence type="ECO:0000313" key="3">
    <source>
        <dbReference type="Proteomes" id="UP001358417"/>
    </source>
</evidence>
<evidence type="ECO:0008006" key="4">
    <source>
        <dbReference type="Google" id="ProtNLM"/>
    </source>
</evidence>
<organism evidence="2 3">
    <name type="scientific">Exophiala bonariae</name>
    <dbReference type="NCBI Taxonomy" id="1690606"/>
    <lineage>
        <taxon>Eukaryota</taxon>
        <taxon>Fungi</taxon>
        <taxon>Dikarya</taxon>
        <taxon>Ascomycota</taxon>
        <taxon>Pezizomycotina</taxon>
        <taxon>Eurotiomycetes</taxon>
        <taxon>Chaetothyriomycetidae</taxon>
        <taxon>Chaetothyriales</taxon>
        <taxon>Herpotrichiellaceae</taxon>
        <taxon>Exophiala</taxon>
    </lineage>
</organism>
<protein>
    <recommendedName>
        <fullName evidence="4">CsbD-like domain-containing protein</fullName>
    </recommendedName>
</protein>
<feature type="region of interest" description="Disordered" evidence="1">
    <location>
        <begin position="1"/>
        <end position="56"/>
    </location>
</feature>
<name>A0AAV9NCH5_9EURO</name>
<feature type="compositionally biased region" description="Polar residues" evidence="1">
    <location>
        <begin position="138"/>
        <end position="148"/>
    </location>
</feature>
<accession>A0AAV9NCH5</accession>
<reference evidence="2 3" key="1">
    <citation type="submission" date="2023-08" db="EMBL/GenBank/DDBJ databases">
        <title>Black Yeasts Isolated from many extreme environments.</title>
        <authorList>
            <person name="Coleine C."/>
            <person name="Stajich J.E."/>
            <person name="Selbmann L."/>
        </authorList>
    </citation>
    <scope>NUCLEOTIDE SEQUENCE [LARGE SCALE GENOMIC DNA]</scope>
    <source>
        <strain evidence="2 3">CCFEE 5792</strain>
    </source>
</reference>
<dbReference type="Proteomes" id="UP001358417">
    <property type="component" value="Unassembled WGS sequence"/>
</dbReference>
<evidence type="ECO:0000256" key="1">
    <source>
        <dbReference type="SAM" id="MobiDB-lite"/>
    </source>
</evidence>